<dbReference type="AlphaFoldDB" id="A0A1C7M535"/>
<dbReference type="PROSITE" id="PS50010">
    <property type="entry name" value="DH_2"/>
    <property type="match status" value="1"/>
</dbReference>
<dbReference type="InterPro" id="IPR011993">
    <property type="entry name" value="PH-like_dom_sf"/>
</dbReference>
<accession>A0A1C7M535</accession>
<proteinExistence type="predicted"/>
<evidence type="ECO:0000313" key="4">
    <source>
        <dbReference type="Proteomes" id="UP000092993"/>
    </source>
</evidence>
<dbReference type="GO" id="GO:0005737">
    <property type="term" value="C:cytoplasm"/>
    <property type="evidence" value="ECO:0007669"/>
    <property type="project" value="TreeGrafter"/>
</dbReference>
<feature type="region of interest" description="Disordered" evidence="1">
    <location>
        <begin position="671"/>
        <end position="758"/>
    </location>
</feature>
<reference evidence="3 4" key="1">
    <citation type="submission" date="2016-03" db="EMBL/GenBank/DDBJ databases">
        <title>Whole genome sequencing of Grifola frondosa 9006-11.</title>
        <authorList>
            <person name="Min B."/>
            <person name="Park H."/>
            <person name="Kim J.-G."/>
            <person name="Cho H."/>
            <person name="Oh Y.-L."/>
            <person name="Kong W.-S."/>
            <person name="Choi I.-G."/>
        </authorList>
    </citation>
    <scope>NUCLEOTIDE SEQUENCE [LARGE SCALE GENOMIC DNA]</scope>
    <source>
        <strain evidence="3 4">9006-11</strain>
    </source>
</reference>
<evidence type="ECO:0000313" key="3">
    <source>
        <dbReference type="EMBL" id="OBZ70184.1"/>
    </source>
</evidence>
<feature type="region of interest" description="Disordered" evidence="1">
    <location>
        <begin position="540"/>
        <end position="654"/>
    </location>
</feature>
<feature type="region of interest" description="Disordered" evidence="1">
    <location>
        <begin position="92"/>
        <end position="116"/>
    </location>
</feature>
<feature type="compositionally biased region" description="Low complexity" evidence="1">
    <location>
        <begin position="632"/>
        <end position="643"/>
    </location>
</feature>
<sequence length="781" mass="84261">MGFEGAFASTLEGEKEAGVEERIEQAVGAVAAKFINEAPAFSIYEAFCPGHSEAAALVRNAQEHFPVEWDAYEQRCSLLVAHAFDFVALSPDPNPSSPTEDPVIASPRRHSTSSLAMPVSPTGLLPYVASHMYVPAARSRSDPAEHKRKHSGSGGQPQGGRLKLVDYLIKPVQRICKYPLLLDQLRSKRPRAASAPPSSEGGVGGEEPDPIDRASDAMRLVVGLVNRASEKRARNLRSSLIASRLAFALGPSGLTIEFVASLGVCVLAGAMDVVRHPSVLHTPGSGQLRAKYLGAFLYGGGYMLLVKVTKGGRVYEPRHWFSLAGFDVVDIEGDDASLPYSFHLCGNGHHLQLAAACHPEKMIWMSAINEVLAMRPSWMNEPLSSLQADEKSMSEMEQQSEHALDAMPSKRLSKTLSRLDGMALRQEQQQLASLTRRSSTASVKAFFSPIALDTTRISRPSTQVRQQVEQGLHDVFSENCLSTRALVQMREEELFQVRKKPGGMPRSNSALSITGAMGLAAAKRRYDSVVVSRRKSSIDSVPDLTLASRRRKKQPPSICPSAMGAMPRAEADTLSPDVMLDSPTPASQCSSTSTSSNPTSVLTSPVDAQLPLALSLGPGGTIRPSDVLLPRSESPTSSSGHTSPTPPSVTDNSVEFPSGIVQWLRRGSLRRRVQSSPEVPVEDSCSSLTPLGHVSEDGHLSLPTEPATPPRRGAHGDGTLNRRRSLFVPASRDSNVSPRGSRVFASNPIPSLPRPRKSLKNLFFQRSNSLSPMPMNLPPNS</sequence>
<dbReference type="OMA" id="WMSAINE"/>
<dbReference type="SUPFAM" id="SSF50729">
    <property type="entry name" value="PH domain-like"/>
    <property type="match status" value="1"/>
</dbReference>
<protein>
    <recommendedName>
        <fullName evidence="2">DH domain-containing protein</fullName>
    </recommendedName>
</protein>
<dbReference type="GO" id="GO:0005085">
    <property type="term" value="F:guanyl-nucleotide exchange factor activity"/>
    <property type="evidence" value="ECO:0007669"/>
    <property type="project" value="InterPro"/>
</dbReference>
<feature type="region of interest" description="Disordered" evidence="1">
    <location>
        <begin position="137"/>
        <end position="160"/>
    </location>
</feature>
<dbReference type="PANTHER" id="PTHR45818:SF3">
    <property type="entry name" value="PROTEIN VAV"/>
    <property type="match status" value="1"/>
</dbReference>
<dbReference type="SUPFAM" id="SSF48065">
    <property type="entry name" value="DBL homology domain (DH-domain)"/>
    <property type="match status" value="1"/>
</dbReference>
<dbReference type="Gene3D" id="1.20.900.10">
    <property type="entry name" value="Dbl homology (DH) domain"/>
    <property type="match status" value="1"/>
</dbReference>
<dbReference type="Gene3D" id="2.30.29.30">
    <property type="entry name" value="Pleckstrin-homology domain (PH domain)/Phosphotyrosine-binding domain (PTB)"/>
    <property type="match status" value="1"/>
</dbReference>
<organism evidence="3 4">
    <name type="scientific">Grifola frondosa</name>
    <name type="common">Maitake</name>
    <name type="synonym">Polyporus frondosus</name>
    <dbReference type="NCBI Taxonomy" id="5627"/>
    <lineage>
        <taxon>Eukaryota</taxon>
        <taxon>Fungi</taxon>
        <taxon>Dikarya</taxon>
        <taxon>Basidiomycota</taxon>
        <taxon>Agaricomycotina</taxon>
        <taxon>Agaricomycetes</taxon>
        <taxon>Polyporales</taxon>
        <taxon>Grifolaceae</taxon>
        <taxon>Grifola</taxon>
    </lineage>
</organism>
<dbReference type="InterPro" id="IPR000219">
    <property type="entry name" value="DH_dom"/>
</dbReference>
<comment type="caution">
    <text evidence="3">The sequence shown here is derived from an EMBL/GenBank/DDBJ whole genome shotgun (WGS) entry which is preliminary data.</text>
</comment>
<dbReference type="InterPro" id="IPR035899">
    <property type="entry name" value="DBL_dom_sf"/>
</dbReference>
<dbReference type="Proteomes" id="UP000092993">
    <property type="component" value="Unassembled WGS sequence"/>
</dbReference>
<dbReference type="PANTHER" id="PTHR45818">
    <property type="entry name" value="PROTEIN VAV"/>
    <property type="match status" value="1"/>
</dbReference>
<evidence type="ECO:0000259" key="2">
    <source>
        <dbReference type="PROSITE" id="PS50010"/>
    </source>
</evidence>
<feature type="region of interest" description="Disordered" evidence="1">
    <location>
        <begin position="189"/>
        <end position="212"/>
    </location>
</feature>
<dbReference type="Pfam" id="PF00621">
    <property type="entry name" value="RhoGEF"/>
    <property type="match status" value="1"/>
</dbReference>
<feature type="compositionally biased region" description="Low complexity" evidence="1">
    <location>
        <begin position="582"/>
        <end position="605"/>
    </location>
</feature>
<dbReference type="OrthoDB" id="1716625at2759"/>
<keyword evidence="4" id="KW-1185">Reference proteome</keyword>
<gene>
    <name evidence="3" type="ORF">A0H81_09693</name>
</gene>
<dbReference type="STRING" id="5627.A0A1C7M535"/>
<evidence type="ECO:0000256" key="1">
    <source>
        <dbReference type="SAM" id="MobiDB-lite"/>
    </source>
</evidence>
<dbReference type="EMBL" id="LUGG01000014">
    <property type="protein sequence ID" value="OBZ70184.1"/>
    <property type="molecule type" value="Genomic_DNA"/>
</dbReference>
<feature type="domain" description="DH" evidence="2">
    <location>
        <begin position="1"/>
        <end position="228"/>
    </location>
</feature>
<name>A0A1C7M535_GRIFR</name>